<feature type="region of interest" description="Disordered" evidence="2">
    <location>
        <begin position="36"/>
        <end position="66"/>
    </location>
</feature>
<keyword evidence="1" id="KW-0802">TPR repeat</keyword>
<dbReference type="AlphaFoldDB" id="A0A6I3RZK9"/>
<dbReference type="InterPro" id="IPR019734">
    <property type="entry name" value="TPR_rpt"/>
</dbReference>
<proteinExistence type="predicted"/>
<name>A0A6I3RZK9_9BURK</name>
<evidence type="ECO:0000313" key="4">
    <source>
        <dbReference type="Proteomes" id="UP000462362"/>
    </source>
</evidence>
<dbReference type="SMART" id="SM00028">
    <property type="entry name" value="TPR"/>
    <property type="match status" value="5"/>
</dbReference>
<dbReference type="Gene3D" id="1.25.40.10">
    <property type="entry name" value="Tetratricopeptide repeat domain"/>
    <property type="match status" value="2"/>
</dbReference>
<dbReference type="Pfam" id="PF13432">
    <property type="entry name" value="TPR_16"/>
    <property type="match status" value="1"/>
</dbReference>
<feature type="repeat" description="TPR" evidence="1">
    <location>
        <begin position="551"/>
        <end position="584"/>
    </location>
</feature>
<evidence type="ECO:0000313" key="3">
    <source>
        <dbReference type="EMBL" id="MTU42500.1"/>
    </source>
</evidence>
<dbReference type="InterPro" id="IPR011990">
    <property type="entry name" value="TPR-like_helical_dom_sf"/>
</dbReference>
<evidence type="ECO:0000256" key="2">
    <source>
        <dbReference type="SAM" id="MobiDB-lite"/>
    </source>
</evidence>
<dbReference type="PANTHER" id="PTHR12558:SF13">
    <property type="entry name" value="CELL DIVISION CYCLE PROTEIN 27 HOMOLOG"/>
    <property type="match status" value="1"/>
</dbReference>
<dbReference type="Proteomes" id="UP000462362">
    <property type="component" value="Unassembled WGS sequence"/>
</dbReference>
<dbReference type="PROSITE" id="PS50005">
    <property type="entry name" value="TPR"/>
    <property type="match status" value="1"/>
</dbReference>
<dbReference type="EMBL" id="WNCL01000005">
    <property type="protein sequence ID" value="MTU42500.1"/>
    <property type="molecule type" value="Genomic_DNA"/>
</dbReference>
<organism evidence="3 4">
    <name type="scientific">Parasutterella excrementihominis</name>
    <dbReference type="NCBI Taxonomy" id="487175"/>
    <lineage>
        <taxon>Bacteria</taxon>
        <taxon>Pseudomonadati</taxon>
        <taxon>Pseudomonadota</taxon>
        <taxon>Betaproteobacteria</taxon>
        <taxon>Burkholderiales</taxon>
        <taxon>Sutterellaceae</taxon>
        <taxon>Parasutterella</taxon>
    </lineage>
</organism>
<accession>A0A6I3RZK9</accession>
<feature type="compositionally biased region" description="Basic and acidic residues" evidence="2">
    <location>
        <begin position="49"/>
        <end position="59"/>
    </location>
</feature>
<dbReference type="RefSeq" id="WP_008863460.1">
    <property type="nucleotide sequence ID" value="NZ_CAJUON010000002.1"/>
</dbReference>
<gene>
    <name evidence="3" type="ORF">GMD42_02460</name>
</gene>
<evidence type="ECO:0000256" key="1">
    <source>
        <dbReference type="PROSITE-ProRule" id="PRU00339"/>
    </source>
</evidence>
<reference evidence="3 4" key="1">
    <citation type="journal article" date="2019" name="Nat. Med.">
        <title>A library of human gut bacterial isolates paired with longitudinal multiomics data enables mechanistic microbiome research.</title>
        <authorList>
            <person name="Poyet M."/>
            <person name="Groussin M."/>
            <person name="Gibbons S.M."/>
            <person name="Avila-Pacheco J."/>
            <person name="Jiang X."/>
            <person name="Kearney S.M."/>
            <person name="Perrotta A.R."/>
            <person name="Berdy B."/>
            <person name="Zhao S."/>
            <person name="Lieberman T.D."/>
            <person name="Swanson P.K."/>
            <person name="Smith M."/>
            <person name="Roesemann S."/>
            <person name="Alexander J.E."/>
            <person name="Rich S.A."/>
            <person name="Livny J."/>
            <person name="Vlamakis H."/>
            <person name="Clish C."/>
            <person name="Bullock K."/>
            <person name="Deik A."/>
            <person name="Scott J."/>
            <person name="Pierce K.A."/>
            <person name="Xavier R.J."/>
            <person name="Alm E.J."/>
        </authorList>
    </citation>
    <scope>NUCLEOTIDE SEQUENCE [LARGE SCALE GENOMIC DNA]</scope>
    <source>
        <strain evidence="3 4">BIOML-A2</strain>
    </source>
</reference>
<comment type="caution">
    <text evidence="3">The sequence shown here is derived from an EMBL/GenBank/DDBJ whole genome shotgun (WGS) entry which is preliminary data.</text>
</comment>
<sequence length="601" mass="66630">MVFGVSGKLKFILVSALFVALGVPLAGSRTIAAEHSAATPPVSASAKNTTEEAAVKESEGAASDPSIPEVKLTSRILFQLIASEIALQRGQAGAAYQTYLTLAEETGDPRIAERAAQIALASNAPKEFQKAVSEWIKLSPDNPKAQEAFIASGIVSNQLDKVSGTAASFLAKSKDKGAEIIKLQTQLALMKDKAKALSFFRTVTAKYSKLYQTQLGLARLEALNGNVSAAEKYSKNAFRTVENEETVLTYGSALLRTNPKEAEQILARYLKKNPKAVRIRDAYSQLLFQTKNFDALNVLEKEYRDDDRYLIALAISYVQISEVKKAKTILESVVERLKNNPDDENLSRAYLLLSDIAADEKELPKALDYASKVKGKLTAAAALQTANIYSRESKWDDALKALDTIKEDQEPAIVEEAALFKARILLETKGEKTAFDALNASLISMPYSKALHYEAAMLAERLDDIKTAEFHLKKAIEIDPGFANAYNSLGYTLLEQTKRIKEAERYINQAYQLDPRNPYILDSKGWLAFKQKKYIKAIEYLNDALKLQKELDIYLHLAEVYWTQGNKRKAADVLKEAEKLWPDAAELSALKKRLKMPNAQN</sequence>
<dbReference type="Pfam" id="PF13431">
    <property type="entry name" value="TPR_17"/>
    <property type="match status" value="1"/>
</dbReference>
<dbReference type="PANTHER" id="PTHR12558">
    <property type="entry name" value="CELL DIVISION CYCLE 16,23,27"/>
    <property type="match status" value="1"/>
</dbReference>
<protein>
    <submittedName>
        <fullName evidence="3">Tetratricopeptide repeat protein</fullName>
    </submittedName>
</protein>
<dbReference type="SUPFAM" id="SSF48452">
    <property type="entry name" value="TPR-like"/>
    <property type="match status" value="2"/>
</dbReference>